<dbReference type="RefSeq" id="WP_264090582.1">
    <property type="nucleotide sequence ID" value="NZ_JAMPJT010000008.1"/>
</dbReference>
<dbReference type="GO" id="GO:0005886">
    <property type="term" value="C:plasma membrane"/>
    <property type="evidence" value="ECO:0007669"/>
    <property type="project" value="UniProtKB-SubCell"/>
</dbReference>
<evidence type="ECO:0000256" key="1">
    <source>
        <dbReference type="ARBA" id="ARBA00004377"/>
    </source>
</evidence>
<sequence>MTTTRSTRRYQRGFTLLEMMLVVLLAGVAATLVVMAFPAERQNDSAWQLARFQTQLAFAAETSQINELMLGVRIYPDRWQFYQLQRETLSGAGGDANGKGYQWRPWRPYRVNPSAAVPDALRFELLQLNGKKAQKRREKDNDEPDILILPGGEITPFRLLLNAENDKSLSNWLEVDGNGMMRTSFKQGEMP</sequence>
<evidence type="ECO:0000256" key="5">
    <source>
        <dbReference type="ARBA" id="ARBA00022481"/>
    </source>
</evidence>
<keyword evidence="14" id="KW-1185">Reference proteome</keyword>
<dbReference type="InterPro" id="IPR002416">
    <property type="entry name" value="T2SS_protein-GspH"/>
</dbReference>
<dbReference type="Proteomes" id="UP001165569">
    <property type="component" value="Unassembled WGS sequence"/>
</dbReference>
<dbReference type="EMBL" id="JAMPJU010000008">
    <property type="protein sequence ID" value="MCV9882902.1"/>
    <property type="molecule type" value="Genomic_DNA"/>
</dbReference>
<keyword evidence="5" id="KW-0488">Methylation</keyword>
<comment type="caution">
    <text evidence="12">The sequence shown here is derived from an EMBL/GenBank/DDBJ whole genome shotgun (WGS) entry which is preliminary data.</text>
</comment>
<organism evidence="12 15">
    <name type="scientific">Brenneria izbisi</name>
    <dbReference type="NCBI Taxonomy" id="2939450"/>
    <lineage>
        <taxon>Bacteria</taxon>
        <taxon>Pseudomonadati</taxon>
        <taxon>Pseudomonadota</taxon>
        <taxon>Gammaproteobacteria</taxon>
        <taxon>Enterobacterales</taxon>
        <taxon>Pectobacteriaceae</taxon>
        <taxon>Brenneria</taxon>
    </lineage>
</organism>
<dbReference type="InterPro" id="IPR049875">
    <property type="entry name" value="TypeII_GspH"/>
</dbReference>
<dbReference type="InterPro" id="IPR045584">
    <property type="entry name" value="Pilin-like"/>
</dbReference>
<dbReference type="InterPro" id="IPR012902">
    <property type="entry name" value="N_methyl_site"/>
</dbReference>
<dbReference type="NCBIfam" id="TIGR02532">
    <property type="entry name" value="IV_pilin_GFxxxE"/>
    <property type="match status" value="1"/>
</dbReference>
<evidence type="ECO:0000256" key="10">
    <source>
        <dbReference type="ARBA" id="ARBA00023136"/>
    </source>
</evidence>
<evidence type="ECO:0000313" key="13">
    <source>
        <dbReference type="EMBL" id="MCV9882902.1"/>
    </source>
</evidence>
<keyword evidence="6" id="KW-0997">Cell inner membrane</keyword>
<dbReference type="PRINTS" id="PR00885">
    <property type="entry name" value="BCTERIALGSPH"/>
</dbReference>
<dbReference type="GO" id="GO:0015627">
    <property type="term" value="C:type II protein secretion system complex"/>
    <property type="evidence" value="ECO:0007669"/>
    <property type="project" value="InterPro"/>
</dbReference>
<dbReference type="Proteomes" id="UP001165568">
    <property type="component" value="Unassembled WGS sequence"/>
</dbReference>
<comment type="subcellular location">
    <subcellularLocation>
        <location evidence="1">Cell inner membrane</location>
        <topology evidence="1">Single-pass membrane protein</topology>
    </subcellularLocation>
</comment>
<protein>
    <recommendedName>
        <fullName evidence="2">Type II secretion system protein H</fullName>
    </recommendedName>
    <alternativeName>
        <fullName evidence="11">General secretion pathway protein H</fullName>
    </alternativeName>
</protein>
<evidence type="ECO:0000256" key="9">
    <source>
        <dbReference type="ARBA" id="ARBA00022989"/>
    </source>
</evidence>
<dbReference type="Pfam" id="PF07963">
    <property type="entry name" value="N_methyl"/>
    <property type="match status" value="1"/>
</dbReference>
<proteinExistence type="predicted"/>
<keyword evidence="3" id="KW-0813">Transport</keyword>
<dbReference type="PROSITE" id="PS00409">
    <property type="entry name" value="PROKAR_NTER_METHYL"/>
    <property type="match status" value="1"/>
</dbReference>
<dbReference type="NCBIfam" id="TIGR01708">
    <property type="entry name" value="typeII_sec_gspH"/>
    <property type="match status" value="1"/>
</dbReference>
<dbReference type="EMBL" id="JAMPJT010000008">
    <property type="protein sequence ID" value="MCV9879513.1"/>
    <property type="molecule type" value="Genomic_DNA"/>
</dbReference>
<name>A0AA41XVD2_9GAMM</name>
<keyword evidence="8" id="KW-0653">Protein transport</keyword>
<keyword evidence="10" id="KW-0472">Membrane</keyword>
<evidence type="ECO:0000256" key="11">
    <source>
        <dbReference type="ARBA" id="ARBA00030775"/>
    </source>
</evidence>
<dbReference type="Gene3D" id="3.55.40.10">
    <property type="entry name" value="minor pseudopilin epsh domain"/>
    <property type="match status" value="1"/>
</dbReference>
<evidence type="ECO:0000313" key="12">
    <source>
        <dbReference type="EMBL" id="MCV9879513.1"/>
    </source>
</evidence>
<evidence type="ECO:0000313" key="15">
    <source>
        <dbReference type="Proteomes" id="UP001165569"/>
    </source>
</evidence>
<evidence type="ECO:0000313" key="14">
    <source>
        <dbReference type="Proteomes" id="UP001165568"/>
    </source>
</evidence>
<evidence type="ECO:0000256" key="3">
    <source>
        <dbReference type="ARBA" id="ARBA00022448"/>
    </source>
</evidence>
<keyword evidence="7" id="KW-0812">Transmembrane</keyword>
<reference evidence="12" key="1">
    <citation type="submission" date="2022-04" db="EMBL/GenBank/DDBJ databases">
        <title>Brenneria sp. isolated from walnut trees in Serbia.</title>
        <authorList>
            <person name="Gasic K."/>
            <person name="Zlatkovic N."/>
            <person name="Kuzmanovic N."/>
        </authorList>
    </citation>
    <scope>NUCLEOTIDE SEQUENCE</scope>
    <source>
        <strain evidence="13">KBI 423</strain>
        <strain evidence="12">KBI 447</strain>
    </source>
</reference>
<evidence type="ECO:0000256" key="7">
    <source>
        <dbReference type="ARBA" id="ARBA00022692"/>
    </source>
</evidence>
<keyword evidence="4" id="KW-1003">Cell membrane</keyword>
<dbReference type="SUPFAM" id="SSF54523">
    <property type="entry name" value="Pili subunits"/>
    <property type="match status" value="1"/>
</dbReference>
<evidence type="ECO:0000256" key="8">
    <source>
        <dbReference type="ARBA" id="ARBA00022927"/>
    </source>
</evidence>
<gene>
    <name evidence="12" type="primary">gspH</name>
    <name evidence="12" type="ORF">NC803_11725</name>
    <name evidence="13" type="ORF">NC856_11550</name>
</gene>
<evidence type="ECO:0000256" key="2">
    <source>
        <dbReference type="ARBA" id="ARBA00021549"/>
    </source>
</evidence>
<dbReference type="AlphaFoldDB" id="A0AA41XVD2"/>
<evidence type="ECO:0000256" key="4">
    <source>
        <dbReference type="ARBA" id="ARBA00022475"/>
    </source>
</evidence>
<dbReference type="GO" id="GO:0015628">
    <property type="term" value="P:protein secretion by the type II secretion system"/>
    <property type="evidence" value="ECO:0007669"/>
    <property type="project" value="InterPro"/>
</dbReference>
<evidence type="ECO:0000256" key="6">
    <source>
        <dbReference type="ARBA" id="ARBA00022519"/>
    </source>
</evidence>
<accession>A0AA41XVD2</accession>
<keyword evidence="9" id="KW-1133">Transmembrane helix</keyword>